<keyword evidence="3" id="KW-0804">Transcription</keyword>
<organism evidence="5 6">
    <name type="scientific">Pseudoalteromonas lipolytica</name>
    <dbReference type="NCBI Taxonomy" id="570156"/>
    <lineage>
        <taxon>Bacteria</taxon>
        <taxon>Pseudomonadati</taxon>
        <taxon>Pseudomonadota</taxon>
        <taxon>Gammaproteobacteria</taxon>
        <taxon>Alteromonadales</taxon>
        <taxon>Pseudoalteromonadaceae</taxon>
        <taxon>Pseudoalteromonas</taxon>
    </lineage>
</organism>
<dbReference type="InterPro" id="IPR018062">
    <property type="entry name" value="HTH_AraC-typ_CS"/>
</dbReference>
<dbReference type="Proteomes" id="UP000050378">
    <property type="component" value="Unassembled WGS sequence"/>
</dbReference>
<dbReference type="SMART" id="SM00342">
    <property type="entry name" value="HTH_ARAC"/>
    <property type="match status" value="1"/>
</dbReference>
<dbReference type="Pfam" id="PF12833">
    <property type="entry name" value="HTH_18"/>
    <property type="match status" value="1"/>
</dbReference>
<dbReference type="GO" id="GO:0043565">
    <property type="term" value="F:sequence-specific DNA binding"/>
    <property type="evidence" value="ECO:0007669"/>
    <property type="project" value="InterPro"/>
</dbReference>
<dbReference type="PANTHER" id="PTHR43436:SF1">
    <property type="entry name" value="TRANSCRIPTIONAL REGULATORY PROTEIN"/>
    <property type="match status" value="1"/>
</dbReference>
<dbReference type="InterPro" id="IPR009594">
    <property type="entry name" value="Tscrpt_reg_HTH_AraC_N"/>
</dbReference>
<keyword evidence="1" id="KW-0805">Transcription regulation</keyword>
<dbReference type="Gene3D" id="1.10.10.60">
    <property type="entry name" value="Homeodomain-like"/>
    <property type="match status" value="1"/>
</dbReference>
<evidence type="ECO:0000256" key="1">
    <source>
        <dbReference type="ARBA" id="ARBA00023015"/>
    </source>
</evidence>
<dbReference type="PROSITE" id="PS00041">
    <property type="entry name" value="HTH_ARAC_FAMILY_1"/>
    <property type="match status" value="1"/>
</dbReference>
<dbReference type="PROSITE" id="PS01124">
    <property type="entry name" value="HTH_ARAC_FAMILY_2"/>
    <property type="match status" value="1"/>
</dbReference>
<dbReference type="AlphaFoldDB" id="A0A0P7E0G4"/>
<reference evidence="5 6" key="1">
    <citation type="submission" date="2015-09" db="EMBL/GenBank/DDBJ databases">
        <title>Draft Genome Sequence of Pseudoalteromonas lipolytica UCD-48B.</title>
        <authorList>
            <person name="Krusor M."/>
            <person name="Coil D.A."/>
            <person name="Lang J.M."/>
            <person name="Eisen J.A."/>
            <person name="Alexiev A."/>
        </authorList>
    </citation>
    <scope>NUCLEOTIDE SEQUENCE [LARGE SCALE GENOMIC DNA]</scope>
    <source>
        <strain evidence="5 6">UCD-48B</strain>
    </source>
</reference>
<dbReference type="RefSeq" id="WP_054553021.1">
    <property type="nucleotide sequence ID" value="NZ_LJTC01000006.1"/>
</dbReference>
<dbReference type="PATRIC" id="fig|570156.3.peg.3236"/>
<dbReference type="Pfam" id="PF06719">
    <property type="entry name" value="AraC_N"/>
    <property type="match status" value="1"/>
</dbReference>
<evidence type="ECO:0000313" key="6">
    <source>
        <dbReference type="Proteomes" id="UP000050378"/>
    </source>
</evidence>
<feature type="domain" description="HTH araC/xylS-type" evidence="4">
    <location>
        <begin position="189"/>
        <end position="287"/>
    </location>
</feature>
<dbReference type="STRING" id="570156.AOG27_10760"/>
<name>A0A0P7E0G4_9GAMM</name>
<dbReference type="InterPro" id="IPR009057">
    <property type="entry name" value="Homeodomain-like_sf"/>
</dbReference>
<proteinExistence type="predicted"/>
<protein>
    <submittedName>
        <fullName evidence="5">AraC family transcriptional regulator</fullName>
    </submittedName>
</protein>
<evidence type="ECO:0000256" key="3">
    <source>
        <dbReference type="ARBA" id="ARBA00023163"/>
    </source>
</evidence>
<evidence type="ECO:0000259" key="4">
    <source>
        <dbReference type="PROSITE" id="PS01124"/>
    </source>
</evidence>
<evidence type="ECO:0000256" key="2">
    <source>
        <dbReference type="ARBA" id="ARBA00023125"/>
    </source>
</evidence>
<dbReference type="GO" id="GO:0003700">
    <property type="term" value="F:DNA-binding transcription factor activity"/>
    <property type="evidence" value="ECO:0007669"/>
    <property type="project" value="InterPro"/>
</dbReference>
<accession>A0A0P7E0G4</accession>
<dbReference type="SUPFAM" id="SSF46689">
    <property type="entry name" value="Homeodomain-like"/>
    <property type="match status" value="2"/>
</dbReference>
<dbReference type="EMBL" id="LJTC01000006">
    <property type="protein sequence ID" value="KPM83563.1"/>
    <property type="molecule type" value="Genomic_DNA"/>
</dbReference>
<dbReference type="InterPro" id="IPR018060">
    <property type="entry name" value="HTH_AraC"/>
</dbReference>
<dbReference type="PANTHER" id="PTHR43436">
    <property type="entry name" value="ARAC-FAMILY TRANSCRIPTIONAL REGULATOR"/>
    <property type="match status" value="1"/>
</dbReference>
<evidence type="ECO:0000313" key="5">
    <source>
        <dbReference type="EMBL" id="KPM83563.1"/>
    </source>
</evidence>
<sequence>MRQALIEAVKAIAIADGNFETGIPELLVFRRSEVSLPMACVYELGLGISLQGAKRVVLGEHSYDYTDGQSLVTSVDVPVASHITRASKEQPFYGLYLRLDAHEISHIVAEMDFAGQDKFPKHQAMSVVDTDNGLLDALLRLIQLDNEPQLKANLAPLIKKEIILRLLNSPHSPYLRQIVMSGSAHQKIAKTLCWLKENFSSQFSIDDLARDAHMSPSTFRLHFRDVVKMSPLQYVKNLRLQAARQLMLNERIDVGSAALKVGYESPSQFSREYTRFFGKPPIKDISALRLQQIA</sequence>
<comment type="caution">
    <text evidence="5">The sequence shown here is derived from an EMBL/GenBank/DDBJ whole genome shotgun (WGS) entry which is preliminary data.</text>
</comment>
<dbReference type="OrthoDB" id="34150at2"/>
<keyword evidence="2" id="KW-0238">DNA-binding</keyword>
<gene>
    <name evidence="5" type="ORF">AOG27_10760</name>
</gene>